<evidence type="ECO:0000313" key="3">
    <source>
        <dbReference type="EMBL" id="SNR55403.1"/>
    </source>
</evidence>
<gene>
    <name evidence="3" type="ORF">SAMN06272737_11272</name>
</gene>
<feature type="region of interest" description="Disordered" evidence="1">
    <location>
        <begin position="1"/>
        <end position="23"/>
    </location>
</feature>
<evidence type="ECO:0000259" key="2">
    <source>
        <dbReference type="Pfam" id="PF12697"/>
    </source>
</evidence>
<dbReference type="AlphaFoldDB" id="A0A238XA64"/>
<protein>
    <recommendedName>
        <fullName evidence="2">AB hydrolase-1 domain-containing protein</fullName>
    </recommendedName>
</protein>
<dbReference type="Gene3D" id="3.40.50.1820">
    <property type="entry name" value="alpha/beta hydrolase"/>
    <property type="match status" value="1"/>
</dbReference>
<reference evidence="3 4" key="1">
    <citation type="submission" date="2017-06" db="EMBL/GenBank/DDBJ databases">
        <authorList>
            <person name="Kim H.J."/>
            <person name="Triplett B.A."/>
        </authorList>
    </citation>
    <scope>NUCLEOTIDE SEQUENCE [LARGE SCALE GENOMIC DNA]</scope>
    <source>
        <strain evidence="3 4">DSM 44272</strain>
    </source>
</reference>
<dbReference type="GO" id="GO:0003824">
    <property type="term" value="F:catalytic activity"/>
    <property type="evidence" value="ECO:0007669"/>
    <property type="project" value="UniProtKB-ARBA"/>
</dbReference>
<name>A0A238XA64_9ACTN</name>
<dbReference type="RefSeq" id="WP_176445536.1">
    <property type="nucleotide sequence ID" value="NZ_FZNO01000012.1"/>
</dbReference>
<dbReference type="Pfam" id="PF12697">
    <property type="entry name" value="Abhydrolase_6"/>
    <property type="match status" value="1"/>
</dbReference>
<accession>A0A238XA64</accession>
<evidence type="ECO:0000256" key="1">
    <source>
        <dbReference type="SAM" id="MobiDB-lite"/>
    </source>
</evidence>
<keyword evidence="4" id="KW-1185">Reference proteome</keyword>
<dbReference type="EMBL" id="FZNO01000012">
    <property type="protein sequence ID" value="SNR55403.1"/>
    <property type="molecule type" value="Genomic_DNA"/>
</dbReference>
<organism evidence="3 4">
    <name type="scientific">Blastococcus mobilis</name>
    <dbReference type="NCBI Taxonomy" id="1938746"/>
    <lineage>
        <taxon>Bacteria</taxon>
        <taxon>Bacillati</taxon>
        <taxon>Actinomycetota</taxon>
        <taxon>Actinomycetes</taxon>
        <taxon>Geodermatophilales</taxon>
        <taxon>Geodermatophilaceae</taxon>
        <taxon>Blastococcus</taxon>
    </lineage>
</organism>
<proteinExistence type="predicted"/>
<dbReference type="InterPro" id="IPR029058">
    <property type="entry name" value="AB_hydrolase_fold"/>
</dbReference>
<dbReference type="Proteomes" id="UP000198403">
    <property type="component" value="Unassembled WGS sequence"/>
</dbReference>
<evidence type="ECO:0000313" key="4">
    <source>
        <dbReference type="Proteomes" id="UP000198403"/>
    </source>
</evidence>
<sequence length="93" mass="10487">MTRTCRHDCGQGTDEFRPTGRPFEEPWPLDRWPAVPTRVVAGREDRLFPLEFQRKIAAVRLGLDVDAVPGGHCLALSRPAELADRLESYLGSR</sequence>
<dbReference type="InterPro" id="IPR000073">
    <property type="entry name" value="AB_hydrolase_1"/>
</dbReference>
<dbReference type="SUPFAM" id="SSF53474">
    <property type="entry name" value="alpha/beta-Hydrolases"/>
    <property type="match status" value="1"/>
</dbReference>
<feature type="domain" description="AB hydrolase-1" evidence="2">
    <location>
        <begin position="21"/>
        <end position="84"/>
    </location>
</feature>